<dbReference type="EMBL" id="JAULSV010000001">
    <property type="protein sequence ID" value="KAK0655653.1"/>
    <property type="molecule type" value="Genomic_DNA"/>
</dbReference>
<organism evidence="1 2">
    <name type="scientific">Cercophora newfieldiana</name>
    <dbReference type="NCBI Taxonomy" id="92897"/>
    <lineage>
        <taxon>Eukaryota</taxon>
        <taxon>Fungi</taxon>
        <taxon>Dikarya</taxon>
        <taxon>Ascomycota</taxon>
        <taxon>Pezizomycotina</taxon>
        <taxon>Sordariomycetes</taxon>
        <taxon>Sordariomycetidae</taxon>
        <taxon>Sordariales</taxon>
        <taxon>Lasiosphaeriaceae</taxon>
        <taxon>Cercophora</taxon>
    </lineage>
</organism>
<evidence type="ECO:0000313" key="1">
    <source>
        <dbReference type="EMBL" id="KAK0655653.1"/>
    </source>
</evidence>
<evidence type="ECO:0000313" key="2">
    <source>
        <dbReference type="Proteomes" id="UP001174936"/>
    </source>
</evidence>
<comment type="caution">
    <text evidence="1">The sequence shown here is derived from an EMBL/GenBank/DDBJ whole genome shotgun (WGS) entry which is preliminary data.</text>
</comment>
<dbReference type="Proteomes" id="UP001174936">
    <property type="component" value="Unassembled WGS sequence"/>
</dbReference>
<accession>A0AA39YN86</accession>
<sequence length="105" mass="11516">MRSPVSNAVMHCSAPLMFGETLLTNRLLHLICRCPPELQMGRAVGPDVPTFQDNTLFSESLGSARKATSASVSSGEWKAWIKTEDSLRIELRVPLQRSDTQGSTV</sequence>
<dbReference type="AlphaFoldDB" id="A0AA39YN86"/>
<protein>
    <submittedName>
        <fullName evidence="1">Uncharacterized protein</fullName>
    </submittedName>
</protein>
<proteinExistence type="predicted"/>
<name>A0AA39YN86_9PEZI</name>
<gene>
    <name evidence="1" type="ORF">B0T16DRAFT_397433</name>
</gene>
<keyword evidence="2" id="KW-1185">Reference proteome</keyword>
<reference evidence="1" key="1">
    <citation type="submission" date="2023-06" db="EMBL/GenBank/DDBJ databases">
        <title>Genome-scale phylogeny and comparative genomics of the fungal order Sordariales.</title>
        <authorList>
            <consortium name="Lawrence Berkeley National Laboratory"/>
            <person name="Hensen N."/>
            <person name="Bonometti L."/>
            <person name="Westerberg I."/>
            <person name="Brannstrom I.O."/>
            <person name="Guillou S."/>
            <person name="Cros-Aarteil S."/>
            <person name="Calhoun S."/>
            <person name="Haridas S."/>
            <person name="Kuo A."/>
            <person name="Mondo S."/>
            <person name="Pangilinan J."/>
            <person name="Riley R."/>
            <person name="Labutti K."/>
            <person name="Andreopoulos B."/>
            <person name="Lipzen A."/>
            <person name="Chen C."/>
            <person name="Yanf M."/>
            <person name="Daum C."/>
            <person name="Ng V."/>
            <person name="Clum A."/>
            <person name="Steindorff A."/>
            <person name="Ohm R."/>
            <person name="Martin F."/>
            <person name="Silar P."/>
            <person name="Natvig D."/>
            <person name="Lalanne C."/>
            <person name="Gautier V."/>
            <person name="Ament-Velasquez S.L."/>
            <person name="Kruys A."/>
            <person name="Hutchinson M.I."/>
            <person name="Powell A.J."/>
            <person name="Barry K."/>
            <person name="Miller A.N."/>
            <person name="Grigoriev I.V."/>
            <person name="Debuchy R."/>
            <person name="Gladieux P."/>
            <person name="Thoren M.H."/>
            <person name="Johannesson H."/>
        </authorList>
    </citation>
    <scope>NUCLEOTIDE SEQUENCE</scope>
    <source>
        <strain evidence="1">SMH2532-1</strain>
    </source>
</reference>